<keyword evidence="3" id="KW-1185">Reference proteome</keyword>
<evidence type="ECO:0000256" key="1">
    <source>
        <dbReference type="SAM" id="MobiDB-lite"/>
    </source>
</evidence>
<feature type="compositionally biased region" description="Polar residues" evidence="1">
    <location>
        <begin position="1"/>
        <end position="14"/>
    </location>
</feature>
<protein>
    <submittedName>
        <fullName evidence="2">Uncharacterized protein</fullName>
    </submittedName>
</protein>
<sequence>MHPTDQMLTSSASDHFSKNAFDGKDVNSGRVMRGFEKDLGSPVPESDDLVGLALERHGEGAAEAKIGDLEDPPCSGSGSGSGSGRRPCIACVRD</sequence>
<reference evidence="2 3" key="1">
    <citation type="journal article" date="2019" name="Plant Biotechnol. J.">
        <title>The red bayberry genome and genetic basis of sex determination.</title>
        <authorList>
            <person name="Jia H.M."/>
            <person name="Jia H.J."/>
            <person name="Cai Q.L."/>
            <person name="Wang Y."/>
            <person name="Zhao H.B."/>
            <person name="Yang W.F."/>
            <person name="Wang G.Y."/>
            <person name="Li Y.H."/>
            <person name="Zhan D.L."/>
            <person name="Shen Y.T."/>
            <person name="Niu Q.F."/>
            <person name="Chang L."/>
            <person name="Qiu J."/>
            <person name="Zhao L."/>
            <person name="Xie H.B."/>
            <person name="Fu W.Y."/>
            <person name="Jin J."/>
            <person name="Li X.W."/>
            <person name="Jiao Y."/>
            <person name="Zhou C.C."/>
            <person name="Tu T."/>
            <person name="Chai C.Y."/>
            <person name="Gao J.L."/>
            <person name="Fan L.J."/>
            <person name="van de Weg E."/>
            <person name="Wang J.Y."/>
            <person name="Gao Z.S."/>
        </authorList>
    </citation>
    <scope>NUCLEOTIDE SEQUENCE [LARGE SCALE GENOMIC DNA]</scope>
    <source>
        <tissue evidence="2">Leaves</tissue>
    </source>
</reference>
<dbReference type="OrthoDB" id="1813241at2759"/>
<feature type="region of interest" description="Disordered" evidence="1">
    <location>
        <begin position="61"/>
        <end position="94"/>
    </location>
</feature>
<feature type="compositionally biased region" description="Basic and acidic residues" evidence="1">
    <location>
        <begin position="15"/>
        <end position="28"/>
    </location>
</feature>
<gene>
    <name evidence="2" type="ORF">CJ030_MR2G005727</name>
</gene>
<accession>A0A6A1WN53</accession>
<dbReference type="AlphaFoldDB" id="A0A6A1WN53"/>
<comment type="caution">
    <text evidence="2">The sequence shown here is derived from an EMBL/GenBank/DDBJ whole genome shotgun (WGS) entry which is preliminary data.</text>
</comment>
<dbReference type="Proteomes" id="UP000516437">
    <property type="component" value="Chromosome 2"/>
</dbReference>
<proteinExistence type="predicted"/>
<dbReference type="EMBL" id="RXIC02000020">
    <property type="protein sequence ID" value="KAB1224240.1"/>
    <property type="molecule type" value="Genomic_DNA"/>
</dbReference>
<name>A0A6A1WN53_9ROSI</name>
<evidence type="ECO:0000313" key="2">
    <source>
        <dbReference type="EMBL" id="KAB1224240.1"/>
    </source>
</evidence>
<evidence type="ECO:0000313" key="3">
    <source>
        <dbReference type="Proteomes" id="UP000516437"/>
    </source>
</evidence>
<organism evidence="2 3">
    <name type="scientific">Morella rubra</name>
    <name type="common">Chinese bayberry</name>
    <dbReference type="NCBI Taxonomy" id="262757"/>
    <lineage>
        <taxon>Eukaryota</taxon>
        <taxon>Viridiplantae</taxon>
        <taxon>Streptophyta</taxon>
        <taxon>Embryophyta</taxon>
        <taxon>Tracheophyta</taxon>
        <taxon>Spermatophyta</taxon>
        <taxon>Magnoliopsida</taxon>
        <taxon>eudicotyledons</taxon>
        <taxon>Gunneridae</taxon>
        <taxon>Pentapetalae</taxon>
        <taxon>rosids</taxon>
        <taxon>fabids</taxon>
        <taxon>Fagales</taxon>
        <taxon>Myricaceae</taxon>
        <taxon>Morella</taxon>
    </lineage>
</organism>
<feature type="region of interest" description="Disordered" evidence="1">
    <location>
        <begin position="1"/>
        <end position="28"/>
    </location>
</feature>